<evidence type="ECO:0000256" key="1">
    <source>
        <dbReference type="ARBA" id="ARBA00004613"/>
    </source>
</evidence>
<accession>A0AAV6SRH4</accession>
<keyword evidence="11" id="KW-1185">Reference proteome</keyword>
<keyword evidence="6" id="KW-0732">Signal</keyword>
<feature type="compositionally biased region" description="Basic and acidic residues" evidence="9">
    <location>
        <begin position="171"/>
        <end position="187"/>
    </location>
</feature>
<name>A0AAV6SRH4_SOLSE</name>
<keyword evidence="7" id="KW-0677">Repeat</keyword>
<dbReference type="GO" id="GO:0030141">
    <property type="term" value="C:secretory granule"/>
    <property type="evidence" value="ECO:0007669"/>
    <property type="project" value="TreeGrafter"/>
</dbReference>
<dbReference type="PANTHER" id="PTHR17530:SF2">
    <property type="entry name" value="PRO-THYROTROPIN-RELEASING HORMONE"/>
    <property type="match status" value="1"/>
</dbReference>
<dbReference type="GO" id="GO:0008437">
    <property type="term" value="F:thyrotropin-releasing hormone activity"/>
    <property type="evidence" value="ECO:0007669"/>
    <property type="project" value="InterPro"/>
</dbReference>
<keyword evidence="5" id="KW-0372">Hormone</keyword>
<dbReference type="AlphaFoldDB" id="A0AAV6SRH4"/>
<dbReference type="InterPro" id="IPR008857">
    <property type="entry name" value="TRH"/>
</dbReference>
<proteinExistence type="inferred from homology"/>
<dbReference type="GO" id="GO:0009755">
    <property type="term" value="P:hormone-mediated signaling pathway"/>
    <property type="evidence" value="ECO:0007669"/>
    <property type="project" value="InterPro"/>
</dbReference>
<dbReference type="GO" id="GO:0014054">
    <property type="term" value="P:positive regulation of gamma-aminobutyric acid secretion"/>
    <property type="evidence" value="ECO:0007669"/>
    <property type="project" value="TreeGrafter"/>
</dbReference>
<evidence type="ECO:0000256" key="3">
    <source>
        <dbReference type="ARBA" id="ARBA00022525"/>
    </source>
</evidence>
<reference evidence="10 11" key="1">
    <citation type="journal article" date="2021" name="Sci. Rep.">
        <title>Chromosome anchoring in Senegalese sole (Solea senegalensis) reveals sex-associated markers and genome rearrangements in flatfish.</title>
        <authorList>
            <person name="Guerrero-Cozar I."/>
            <person name="Gomez-Garrido J."/>
            <person name="Berbel C."/>
            <person name="Martinez-Blanch J.F."/>
            <person name="Alioto T."/>
            <person name="Claros M.G."/>
            <person name="Gagnaire P.A."/>
            <person name="Manchado M."/>
        </authorList>
    </citation>
    <scope>NUCLEOTIDE SEQUENCE [LARGE SCALE GENOMIC DNA]</scope>
    <source>
        <strain evidence="10">Sse05_10M</strain>
    </source>
</reference>
<feature type="compositionally biased region" description="Acidic residues" evidence="9">
    <location>
        <begin position="272"/>
        <end position="291"/>
    </location>
</feature>
<sequence length="365" mass="41117">MTDWAAAPIGGSFSCARLSDINGGRGILKNDSSVGVTTATGEYKSSRCKLVSSYLQTRPSRVTSNCEELRESVRRSSVEERTSDDSITTMKSICLLILASLVLCNLALCGGQGLPADDDTDRRTIDDILLQRAESVLLRSILRKMQDEDDRDEEFSSQPEWVTKRQHPGKRYSDSLEKRQHPGRRELDLEDDDEQYLDVQRRQHPGKREDEMHSFTEIQKRQHPGKRSMAARVSGEPLIVVSELSKRQHPGKRFLVLQTKRQHPGKRHSSGDEDAEDGDWDAGADGDEDLMELEKRQHPGKRLWDNSSPDLGTNSPCDVLDPTSCSKASLLLDFLDNINKSHAEEKRQHPGKRFAPEENLVKDGE</sequence>
<evidence type="ECO:0000313" key="11">
    <source>
        <dbReference type="Proteomes" id="UP000693946"/>
    </source>
</evidence>
<evidence type="ECO:0000256" key="8">
    <source>
        <dbReference type="ARBA" id="ARBA00022815"/>
    </source>
</evidence>
<keyword evidence="8" id="KW-0027">Amidation</keyword>
<keyword evidence="4" id="KW-0165">Cleavage on pair of basic residues</keyword>
<evidence type="ECO:0000256" key="9">
    <source>
        <dbReference type="SAM" id="MobiDB-lite"/>
    </source>
</evidence>
<dbReference type="GO" id="GO:0014050">
    <property type="term" value="P:negative regulation of glutamate secretion"/>
    <property type="evidence" value="ECO:0007669"/>
    <property type="project" value="TreeGrafter"/>
</dbReference>
<dbReference type="PANTHER" id="PTHR17530">
    <property type="entry name" value="PRO-THYROTROPIN-RELEASING HORMONE"/>
    <property type="match status" value="1"/>
</dbReference>
<evidence type="ECO:0000256" key="4">
    <source>
        <dbReference type="ARBA" id="ARBA00022685"/>
    </source>
</evidence>
<dbReference type="GO" id="GO:0032024">
    <property type="term" value="P:positive regulation of insulin secretion"/>
    <property type="evidence" value="ECO:0007669"/>
    <property type="project" value="TreeGrafter"/>
</dbReference>
<comment type="subcellular location">
    <subcellularLocation>
        <location evidence="1">Secreted</location>
    </subcellularLocation>
</comment>
<keyword evidence="3" id="KW-0964">Secreted</keyword>
<protein>
    <submittedName>
        <fullName evidence="10">Thyrotropin releasing hormone</fullName>
    </submittedName>
</protein>
<evidence type="ECO:0000256" key="5">
    <source>
        <dbReference type="ARBA" id="ARBA00022702"/>
    </source>
</evidence>
<feature type="compositionally biased region" description="Polar residues" evidence="9">
    <location>
        <begin position="305"/>
        <end position="316"/>
    </location>
</feature>
<evidence type="ECO:0000256" key="7">
    <source>
        <dbReference type="ARBA" id="ARBA00022737"/>
    </source>
</evidence>
<dbReference type="GO" id="GO:0042755">
    <property type="term" value="P:eating behavior"/>
    <property type="evidence" value="ECO:0007669"/>
    <property type="project" value="TreeGrafter"/>
</dbReference>
<feature type="region of interest" description="Disordered" evidence="9">
    <location>
        <begin position="342"/>
        <end position="365"/>
    </location>
</feature>
<evidence type="ECO:0000256" key="2">
    <source>
        <dbReference type="ARBA" id="ARBA00010437"/>
    </source>
</evidence>
<dbReference type="GO" id="GO:0001692">
    <property type="term" value="P:histamine metabolic process"/>
    <property type="evidence" value="ECO:0007669"/>
    <property type="project" value="TreeGrafter"/>
</dbReference>
<dbReference type="Pfam" id="PF05438">
    <property type="entry name" value="TRH"/>
    <property type="match status" value="1"/>
</dbReference>
<dbReference type="GO" id="GO:0005576">
    <property type="term" value="C:extracellular region"/>
    <property type="evidence" value="ECO:0007669"/>
    <property type="project" value="UniProtKB-SubCell"/>
</dbReference>
<comment type="caution">
    <text evidence="10">The sequence shown here is derived from an EMBL/GenBank/DDBJ whole genome shotgun (WGS) entry which is preliminary data.</text>
</comment>
<organism evidence="10 11">
    <name type="scientific">Solea senegalensis</name>
    <name type="common">Senegalese sole</name>
    <dbReference type="NCBI Taxonomy" id="28829"/>
    <lineage>
        <taxon>Eukaryota</taxon>
        <taxon>Metazoa</taxon>
        <taxon>Chordata</taxon>
        <taxon>Craniata</taxon>
        <taxon>Vertebrata</taxon>
        <taxon>Euteleostomi</taxon>
        <taxon>Actinopterygii</taxon>
        <taxon>Neopterygii</taxon>
        <taxon>Teleostei</taxon>
        <taxon>Neoteleostei</taxon>
        <taxon>Acanthomorphata</taxon>
        <taxon>Carangaria</taxon>
        <taxon>Pleuronectiformes</taxon>
        <taxon>Pleuronectoidei</taxon>
        <taxon>Soleidae</taxon>
        <taxon>Solea</taxon>
    </lineage>
</organism>
<dbReference type="EMBL" id="JAGKHQ010000003">
    <property type="protein sequence ID" value="KAG7519996.1"/>
    <property type="molecule type" value="Genomic_DNA"/>
</dbReference>
<feature type="compositionally biased region" description="Basic and acidic residues" evidence="9">
    <location>
        <begin position="206"/>
        <end position="220"/>
    </location>
</feature>
<dbReference type="Proteomes" id="UP000693946">
    <property type="component" value="Linkage Group LG11"/>
</dbReference>
<comment type="similarity">
    <text evidence="2">Belongs to the TRH family.</text>
</comment>
<evidence type="ECO:0000256" key="6">
    <source>
        <dbReference type="ARBA" id="ARBA00022729"/>
    </source>
</evidence>
<evidence type="ECO:0000313" key="10">
    <source>
        <dbReference type="EMBL" id="KAG7519996.1"/>
    </source>
</evidence>
<gene>
    <name evidence="10" type="ORF">JOB18_020761</name>
</gene>
<feature type="region of interest" description="Disordered" evidence="9">
    <location>
        <begin position="147"/>
        <end position="316"/>
    </location>
</feature>